<keyword evidence="3 6" id="KW-0489">Methyltransferase</keyword>
<dbReference type="Proteomes" id="UP000636709">
    <property type="component" value="Unassembled WGS sequence"/>
</dbReference>
<evidence type="ECO:0000256" key="5">
    <source>
        <dbReference type="ARBA" id="ARBA00037847"/>
    </source>
</evidence>
<keyword evidence="4 6" id="KW-0735">Signal-anchor</keyword>
<organism evidence="7 8">
    <name type="scientific">Digitaria exilis</name>
    <dbReference type="NCBI Taxonomy" id="1010633"/>
    <lineage>
        <taxon>Eukaryota</taxon>
        <taxon>Viridiplantae</taxon>
        <taxon>Streptophyta</taxon>
        <taxon>Embryophyta</taxon>
        <taxon>Tracheophyta</taxon>
        <taxon>Spermatophyta</taxon>
        <taxon>Magnoliopsida</taxon>
        <taxon>Liliopsida</taxon>
        <taxon>Poales</taxon>
        <taxon>Poaceae</taxon>
        <taxon>PACMAD clade</taxon>
        <taxon>Panicoideae</taxon>
        <taxon>Panicodae</taxon>
        <taxon>Paniceae</taxon>
        <taxon>Anthephorinae</taxon>
        <taxon>Digitaria</taxon>
    </lineage>
</organism>
<dbReference type="OrthoDB" id="2013972at2759"/>
<protein>
    <recommendedName>
        <fullName evidence="6">Methyltransferase</fullName>
        <ecNumber evidence="6">2.1.1.-</ecNumber>
    </recommendedName>
</protein>
<evidence type="ECO:0000256" key="1">
    <source>
        <dbReference type="ARBA" id="ARBA00004606"/>
    </source>
</evidence>
<dbReference type="AlphaFoldDB" id="A0A835F5C3"/>
<evidence type="ECO:0000256" key="2">
    <source>
        <dbReference type="ARBA" id="ARBA00008361"/>
    </source>
</evidence>
<dbReference type="GO" id="GO:0005802">
    <property type="term" value="C:trans-Golgi network"/>
    <property type="evidence" value="ECO:0007669"/>
    <property type="project" value="TreeGrafter"/>
</dbReference>
<keyword evidence="4 6" id="KW-0812">Transmembrane</keyword>
<dbReference type="GO" id="GO:0008168">
    <property type="term" value="F:methyltransferase activity"/>
    <property type="evidence" value="ECO:0007669"/>
    <property type="project" value="UniProtKB-UniRule"/>
</dbReference>
<evidence type="ECO:0000256" key="6">
    <source>
        <dbReference type="RuleBase" id="RU366043"/>
    </source>
</evidence>
<dbReference type="Pfam" id="PF03141">
    <property type="entry name" value="Methyltransf_29"/>
    <property type="match status" value="1"/>
</dbReference>
<proteinExistence type="inferred from homology"/>
<keyword evidence="8" id="KW-1185">Reference proteome</keyword>
<dbReference type="GO" id="GO:0032259">
    <property type="term" value="P:methylation"/>
    <property type="evidence" value="ECO:0007669"/>
    <property type="project" value="UniProtKB-KW"/>
</dbReference>
<reference evidence="7" key="1">
    <citation type="submission" date="2020-07" db="EMBL/GenBank/DDBJ databases">
        <title>Genome sequence and genetic diversity analysis of an under-domesticated orphan crop, white fonio (Digitaria exilis).</title>
        <authorList>
            <person name="Bennetzen J.L."/>
            <person name="Chen S."/>
            <person name="Ma X."/>
            <person name="Wang X."/>
            <person name="Yssel A.E.J."/>
            <person name="Chaluvadi S.R."/>
            <person name="Johnson M."/>
            <person name="Gangashetty P."/>
            <person name="Hamidou F."/>
            <person name="Sanogo M.D."/>
            <person name="Zwaenepoel A."/>
            <person name="Wallace J."/>
            <person name="Van De Peer Y."/>
            <person name="Van Deynze A."/>
        </authorList>
    </citation>
    <scope>NUCLEOTIDE SEQUENCE</scope>
    <source>
        <tissue evidence="7">Leaves</tissue>
    </source>
</reference>
<evidence type="ECO:0000313" key="7">
    <source>
        <dbReference type="EMBL" id="KAF8728833.1"/>
    </source>
</evidence>
<comment type="caution">
    <text evidence="7">The sequence shown here is derived from an EMBL/GenBank/DDBJ whole genome shotgun (WGS) entry which is preliminary data.</text>
</comment>
<dbReference type="SUPFAM" id="SSF53335">
    <property type="entry name" value="S-adenosyl-L-methionine-dependent methyltransferases"/>
    <property type="match status" value="1"/>
</dbReference>
<sequence>MIYRERHCLADKEKLYCLIPAPKGYVAPFRWPKSRDFVPYANVPHKSLTVEKAIQNWVHYEENVFRFPGGGKFPQGADKYIEQLASVMPITVGKVASLGAYLLKKNVLTMSFAPRDNHEAQVQFALERGVPAYIGVLGSIKLPFPSRVFDMAHCSQDV</sequence>
<name>A0A835F5C3_9POAL</name>
<keyword evidence="6" id="KW-0325">Glycoprotein</keyword>
<dbReference type="EC" id="2.1.1.-" evidence="6"/>
<evidence type="ECO:0000256" key="4">
    <source>
        <dbReference type="ARBA" id="ARBA00022968"/>
    </source>
</evidence>
<evidence type="ECO:0000256" key="3">
    <source>
        <dbReference type="ARBA" id="ARBA00022603"/>
    </source>
</evidence>
<evidence type="ECO:0000313" key="8">
    <source>
        <dbReference type="Proteomes" id="UP000636709"/>
    </source>
</evidence>
<dbReference type="GO" id="GO:0016020">
    <property type="term" value="C:membrane"/>
    <property type="evidence" value="ECO:0007669"/>
    <property type="project" value="UniProtKB-SubCell"/>
</dbReference>
<gene>
    <name evidence="7" type="ORF">HU200_018118</name>
</gene>
<keyword evidence="6" id="KW-0808">Transferase</keyword>
<dbReference type="InterPro" id="IPR004159">
    <property type="entry name" value="Put_SAM_MeTrfase"/>
</dbReference>
<dbReference type="PANTHER" id="PTHR10108:SF1051">
    <property type="entry name" value="METHYLTRANSFERASE"/>
    <property type="match status" value="1"/>
</dbReference>
<dbReference type="GO" id="GO:0005768">
    <property type="term" value="C:endosome"/>
    <property type="evidence" value="ECO:0007669"/>
    <property type="project" value="TreeGrafter"/>
</dbReference>
<comment type="subcellular location">
    <subcellularLocation>
        <location evidence="5">Endomembrane system</location>
        <topology evidence="5">Single-pass membrane protein</topology>
    </subcellularLocation>
    <subcellularLocation>
        <location evidence="1 6">Membrane</location>
        <topology evidence="1 6">Single-pass type II membrane protein</topology>
    </subcellularLocation>
</comment>
<dbReference type="InterPro" id="IPR029063">
    <property type="entry name" value="SAM-dependent_MTases_sf"/>
</dbReference>
<comment type="similarity">
    <text evidence="2 6">Belongs to the methyltransferase superfamily.</text>
</comment>
<dbReference type="EMBL" id="JACEFO010001626">
    <property type="protein sequence ID" value="KAF8728833.1"/>
    <property type="molecule type" value="Genomic_DNA"/>
</dbReference>
<accession>A0A835F5C3</accession>
<dbReference type="PANTHER" id="PTHR10108">
    <property type="entry name" value="SAM-DEPENDENT METHYLTRANSFERASE"/>
    <property type="match status" value="1"/>
</dbReference>